<evidence type="ECO:0000313" key="3">
    <source>
        <dbReference type="Proteomes" id="UP000214688"/>
    </source>
</evidence>
<dbReference type="RefSeq" id="WP_094236908.1">
    <property type="nucleotide sequence ID" value="NZ_CP022657.1"/>
</dbReference>
<reference evidence="2 3" key="1">
    <citation type="journal article" date="2015" name="Int. J. Syst. Evol. Microbiol.">
        <title>Tumebacillus algifaecis sp. nov., isolated from decomposing algal scum.</title>
        <authorList>
            <person name="Wu Y.F."/>
            <person name="Zhang B."/>
            <person name="Xing P."/>
            <person name="Wu Q.L."/>
            <person name="Liu S.J."/>
        </authorList>
    </citation>
    <scope>NUCLEOTIDE SEQUENCE [LARGE SCALE GENOMIC DNA]</scope>
    <source>
        <strain evidence="2 3">THMBR28</strain>
    </source>
</reference>
<organism evidence="2 3">
    <name type="scientific">Tumebacillus algifaecis</name>
    <dbReference type="NCBI Taxonomy" id="1214604"/>
    <lineage>
        <taxon>Bacteria</taxon>
        <taxon>Bacillati</taxon>
        <taxon>Bacillota</taxon>
        <taxon>Bacilli</taxon>
        <taxon>Bacillales</taxon>
        <taxon>Alicyclobacillaceae</taxon>
        <taxon>Tumebacillus</taxon>
    </lineage>
</organism>
<dbReference type="KEGG" id="tab:CIG75_12140"/>
<sequence>MKRLIAAGLCAGLMLTGCAPMTAEQPKPAHQEQAVGEAVTFDDLLQTTKFVMTTKAGSDLPKTWRFEGADAKAKVANLVPVLKEGKALPAEEGRLVQKTVPMVTFIFDVGTEKISINVYADRFELQGNWYLLDTAPDRTYAAINEIK</sequence>
<feature type="signal peptide" evidence="1">
    <location>
        <begin position="1"/>
        <end position="23"/>
    </location>
</feature>
<dbReference type="OrthoDB" id="2381927at2"/>
<accession>A0A223D2E5</accession>
<evidence type="ECO:0008006" key="4">
    <source>
        <dbReference type="Google" id="ProtNLM"/>
    </source>
</evidence>
<proteinExistence type="predicted"/>
<dbReference type="EMBL" id="CP022657">
    <property type="protein sequence ID" value="ASS75665.1"/>
    <property type="molecule type" value="Genomic_DNA"/>
</dbReference>
<gene>
    <name evidence="2" type="ORF">CIG75_12140</name>
</gene>
<evidence type="ECO:0000313" key="2">
    <source>
        <dbReference type="EMBL" id="ASS75665.1"/>
    </source>
</evidence>
<name>A0A223D2E5_9BACL</name>
<protein>
    <recommendedName>
        <fullName evidence="4">Lipoprotein</fullName>
    </recommendedName>
</protein>
<dbReference type="AlphaFoldDB" id="A0A223D2E5"/>
<dbReference type="PROSITE" id="PS51257">
    <property type="entry name" value="PROKAR_LIPOPROTEIN"/>
    <property type="match status" value="1"/>
</dbReference>
<keyword evidence="1" id="KW-0732">Signal</keyword>
<keyword evidence="3" id="KW-1185">Reference proteome</keyword>
<evidence type="ECO:0000256" key="1">
    <source>
        <dbReference type="SAM" id="SignalP"/>
    </source>
</evidence>
<feature type="chain" id="PRO_5038773081" description="Lipoprotein" evidence="1">
    <location>
        <begin position="24"/>
        <end position="147"/>
    </location>
</feature>
<dbReference type="Proteomes" id="UP000214688">
    <property type="component" value="Chromosome"/>
</dbReference>